<protein>
    <submittedName>
        <fullName evidence="2">Ribosomal-protein-alanine N-acetyltransferase</fullName>
        <ecNumber evidence="2">2.3.1.267</ecNumber>
    </submittedName>
</protein>
<keyword evidence="3" id="KW-1185">Reference proteome</keyword>
<dbReference type="GO" id="GO:0008999">
    <property type="term" value="F:protein-N-terminal-alanine acetyltransferase activity"/>
    <property type="evidence" value="ECO:0007669"/>
    <property type="project" value="UniProtKB-EC"/>
</dbReference>
<dbReference type="InterPro" id="IPR000182">
    <property type="entry name" value="GNAT_dom"/>
</dbReference>
<sequence length="158" mass="17191">MTALGPLALAPLTRDQAVEVCTWRYPAPYDCYDMTDADPDELADPASGFHALTAGGRLIGFRSFGPDGRVPGWAYDDTALDTGGGLHPDLVGQGLGREAIRAGLTYGRSRFAPTAYRMTVAGFNERALRVVRSLGFERVGRFRAPTGVRYEVLVRPER</sequence>
<evidence type="ECO:0000313" key="3">
    <source>
        <dbReference type="Proteomes" id="UP000516957"/>
    </source>
</evidence>
<feature type="domain" description="N-acetyltransferase" evidence="1">
    <location>
        <begin position="7"/>
        <end position="155"/>
    </location>
</feature>
<name>A0A7Y9EYD8_9ACTN</name>
<dbReference type="EC" id="2.3.1.267" evidence="2"/>
<reference evidence="2 3" key="1">
    <citation type="submission" date="2020-07" db="EMBL/GenBank/DDBJ databases">
        <title>Sequencing the genomes of 1000 actinobacteria strains.</title>
        <authorList>
            <person name="Klenk H.-P."/>
        </authorList>
    </citation>
    <scope>NUCLEOTIDE SEQUENCE [LARGE SCALE GENOMIC DNA]</scope>
    <source>
        <strain evidence="2 3">DSM 18965</strain>
    </source>
</reference>
<dbReference type="SUPFAM" id="SSF55729">
    <property type="entry name" value="Acyl-CoA N-acyltransferases (Nat)"/>
    <property type="match status" value="1"/>
</dbReference>
<keyword evidence="2" id="KW-0808">Transferase</keyword>
<evidence type="ECO:0000313" key="2">
    <source>
        <dbReference type="EMBL" id="NYD56219.1"/>
    </source>
</evidence>
<dbReference type="AlphaFoldDB" id="A0A7Y9EYD8"/>
<dbReference type="Pfam" id="PF00583">
    <property type="entry name" value="Acetyltransf_1"/>
    <property type="match status" value="1"/>
</dbReference>
<gene>
    <name evidence="2" type="ORF">BKA08_000457</name>
</gene>
<keyword evidence="2" id="KW-0012">Acyltransferase</keyword>
<accession>A0A7Y9EYD8</accession>
<evidence type="ECO:0000259" key="1">
    <source>
        <dbReference type="PROSITE" id="PS51186"/>
    </source>
</evidence>
<dbReference type="EMBL" id="JACCBE010000001">
    <property type="protein sequence ID" value="NYD56219.1"/>
    <property type="molecule type" value="Genomic_DNA"/>
</dbReference>
<dbReference type="Gene3D" id="3.40.630.30">
    <property type="match status" value="1"/>
</dbReference>
<comment type="caution">
    <text evidence="2">The sequence shown here is derived from an EMBL/GenBank/DDBJ whole genome shotgun (WGS) entry which is preliminary data.</text>
</comment>
<dbReference type="RefSeq" id="WP_179614153.1">
    <property type="nucleotide sequence ID" value="NZ_CP059163.1"/>
</dbReference>
<dbReference type="PROSITE" id="PS51186">
    <property type="entry name" value="GNAT"/>
    <property type="match status" value="1"/>
</dbReference>
<dbReference type="InterPro" id="IPR016181">
    <property type="entry name" value="Acyl_CoA_acyltransferase"/>
</dbReference>
<organism evidence="2 3">
    <name type="scientific">Nocardioides marinisabuli</name>
    <dbReference type="NCBI Taxonomy" id="419476"/>
    <lineage>
        <taxon>Bacteria</taxon>
        <taxon>Bacillati</taxon>
        <taxon>Actinomycetota</taxon>
        <taxon>Actinomycetes</taxon>
        <taxon>Propionibacteriales</taxon>
        <taxon>Nocardioidaceae</taxon>
        <taxon>Nocardioides</taxon>
    </lineage>
</organism>
<dbReference type="Proteomes" id="UP000516957">
    <property type="component" value="Unassembled WGS sequence"/>
</dbReference>
<proteinExistence type="predicted"/>